<evidence type="ECO:0000313" key="3">
    <source>
        <dbReference type="Proteomes" id="UP001196413"/>
    </source>
</evidence>
<protein>
    <submittedName>
        <fullName evidence="2">Uncharacterized protein</fullName>
    </submittedName>
</protein>
<accession>A0AAD5MHT0</accession>
<feature type="region of interest" description="Disordered" evidence="1">
    <location>
        <begin position="1"/>
        <end position="27"/>
    </location>
</feature>
<sequence>MGRRKQVSPQECSKMRPTSVRQVREEKKRRLNPLAFIYSSPNSECEIRGTHGQPTDSESSRQDYTALKRAFAETPATSN</sequence>
<proteinExistence type="predicted"/>
<reference evidence="2" key="1">
    <citation type="submission" date="2021-06" db="EMBL/GenBank/DDBJ databases">
        <title>Parelaphostrongylus tenuis whole genome reference sequence.</title>
        <authorList>
            <person name="Garwood T.J."/>
            <person name="Larsen P.A."/>
            <person name="Fountain-Jones N.M."/>
            <person name="Garbe J.R."/>
            <person name="Macchietto M.G."/>
            <person name="Kania S.A."/>
            <person name="Gerhold R.W."/>
            <person name="Richards J.E."/>
            <person name="Wolf T.M."/>
        </authorList>
    </citation>
    <scope>NUCLEOTIDE SEQUENCE</scope>
    <source>
        <strain evidence="2">MNPRO001-30</strain>
        <tissue evidence="2">Meninges</tissue>
    </source>
</reference>
<evidence type="ECO:0000256" key="1">
    <source>
        <dbReference type="SAM" id="MobiDB-lite"/>
    </source>
</evidence>
<comment type="caution">
    <text evidence="2">The sequence shown here is derived from an EMBL/GenBank/DDBJ whole genome shotgun (WGS) entry which is preliminary data.</text>
</comment>
<name>A0AAD5MHT0_PARTN</name>
<gene>
    <name evidence="2" type="ORF">KIN20_014094</name>
</gene>
<dbReference type="AlphaFoldDB" id="A0AAD5MHT0"/>
<organism evidence="2 3">
    <name type="scientific">Parelaphostrongylus tenuis</name>
    <name type="common">Meningeal worm</name>
    <dbReference type="NCBI Taxonomy" id="148309"/>
    <lineage>
        <taxon>Eukaryota</taxon>
        <taxon>Metazoa</taxon>
        <taxon>Ecdysozoa</taxon>
        <taxon>Nematoda</taxon>
        <taxon>Chromadorea</taxon>
        <taxon>Rhabditida</taxon>
        <taxon>Rhabditina</taxon>
        <taxon>Rhabditomorpha</taxon>
        <taxon>Strongyloidea</taxon>
        <taxon>Metastrongylidae</taxon>
        <taxon>Parelaphostrongylus</taxon>
    </lineage>
</organism>
<keyword evidence="3" id="KW-1185">Reference proteome</keyword>
<feature type="region of interest" description="Disordered" evidence="1">
    <location>
        <begin position="43"/>
        <end position="62"/>
    </location>
</feature>
<dbReference type="EMBL" id="JAHQIW010002796">
    <property type="protein sequence ID" value="KAJ1356388.1"/>
    <property type="molecule type" value="Genomic_DNA"/>
</dbReference>
<dbReference type="Proteomes" id="UP001196413">
    <property type="component" value="Unassembled WGS sequence"/>
</dbReference>
<evidence type="ECO:0000313" key="2">
    <source>
        <dbReference type="EMBL" id="KAJ1356388.1"/>
    </source>
</evidence>